<gene>
    <name evidence="1" type="ordered locus">BMA1352</name>
</gene>
<sequence>MRGVRAAAHRMGVARSVGFESPLVARQPRLAGRRFAPLEPLALLDPFRSACASRRYASLNSSTIG</sequence>
<dbReference type="AlphaFoldDB" id="A0A0H2WES4"/>
<protein>
    <submittedName>
        <fullName evidence="1">Uncharacterized protein</fullName>
    </submittedName>
</protein>
<reference evidence="1 2" key="1">
    <citation type="journal article" date="2004" name="Proc. Natl. Acad. Sci. U.S.A.">
        <title>Structural flexibility in the Burkholderia mallei genome.</title>
        <authorList>
            <person name="Nierman W.C."/>
            <person name="DeShazer D."/>
            <person name="Kim H.S."/>
            <person name="Tettelin H."/>
            <person name="Nelson K.E."/>
            <person name="Feldblyum T."/>
            <person name="Ulrich R.L."/>
            <person name="Ronning C.M."/>
            <person name="Brinkac L.M."/>
            <person name="Daugherty S.C."/>
            <person name="Davidsen T.D."/>
            <person name="Deboy R.T."/>
            <person name="Dimitrov G."/>
            <person name="Dodson R.J."/>
            <person name="Durkin A.S."/>
            <person name="Gwinn M.L."/>
            <person name="Haft D.H."/>
            <person name="Khouri H."/>
            <person name="Kolonay J.F."/>
            <person name="Madupu R."/>
            <person name="Mohammoud Y."/>
            <person name="Nelson W.C."/>
            <person name="Radune D."/>
            <person name="Romero C.M."/>
            <person name="Sarria S."/>
            <person name="Selengut J."/>
            <person name="Shamblin C."/>
            <person name="Sullivan S.A."/>
            <person name="White O."/>
            <person name="Yu Y."/>
            <person name="Zafar N."/>
            <person name="Zhou L."/>
            <person name="Fraser C.M."/>
        </authorList>
    </citation>
    <scope>NUCLEOTIDE SEQUENCE [LARGE SCALE GENOMIC DNA]</scope>
    <source>
        <strain evidence="1 2">ATCC 23344</strain>
    </source>
</reference>
<dbReference type="RefSeq" id="WP_004191245.1">
    <property type="nucleotide sequence ID" value="NC_006348.1"/>
</dbReference>
<name>A0A0H2WES4_BURMA</name>
<dbReference type="KEGG" id="bma:BMA1352"/>
<accession>A0A0H2WES4</accession>
<keyword evidence="2" id="KW-1185">Reference proteome</keyword>
<dbReference type="PATRIC" id="fig|243160.12.peg.1391"/>
<dbReference type="Proteomes" id="UP000006693">
    <property type="component" value="Chromosome 1"/>
</dbReference>
<evidence type="ECO:0000313" key="2">
    <source>
        <dbReference type="Proteomes" id="UP000006693"/>
    </source>
</evidence>
<proteinExistence type="predicted"/>
<organism evidence="1 2">
    <name type="scientific">Burkholderia mallei (strain ATCC 23344)</name>
    <dbReference type="NCBI Taxonomy" id="243160"/>
    <lineage>
        <taxon>Bacteria</taxon>
        <taxon>Pseudomonadati</taxon>
        <taxon>Pseudomonadota</taxon>
        <taxon>Betaproteobacteria</taxon>
        <taxon>Burkholderiales</taxon>
        <taxon>Burkholderiaceae</taxon>
        <taxon>Burkholderia</taxon>
        <taxon>pseudomallei group</taxon>
    </lineage>
</organism>
<dbReference type="GeneID" id="92979085"/>
<evidence type="ECO:0000313" key="1">
    <source>
        <dbReference type="EMBL" id="AAU47572.1"/>
    </source>
</evidence>
<dbReference type="EMBL" id="CP000010">
    <property type="protein sequence ID" value="AAU47572.1"/>
    <property type="molecule type" value="Genomic_DNA"/>
</dbReference>
<dbReference type="HOGENOM" id="CLU_3023171_0_0_4"/>